<dbReference type="InterPro" id="IPR023033">
    <property type="entry name" value="Ala_tRNA_ligase_euk/bac"/>
</dbReference>
<organism evidence="13 14">
    <name type="scientific">Phrynosoma platyrhinos</name>
    <name type="common">Desert horned lizard</name>
    <dbReference type="NCBI Taxonomy" id="52577"/>
    <lineage>
        <taxon>Eukaryota</taxon>
        <taxon>Metazoa</taxon>
        <taxon>Chordata</taxon>
        <taxon>Craniata</taxon>
        <taxon>Vertebrata</taxon>
        <taxon>Euteleostomi</taxon>
        <taxon>Lepidosauria</taxon>
        <taxon>Squamata</taxon>
        <taxon>Bifurcata</taxon>
        <taxon>Unidentata</taxon>
        <taxon>Episquamata</taxon>
        <taxon>Toxicofera</taxon>
        <taxon>Iguania</taxon>
        <taxon>Phrynosomatidae</taxon>
        <taxon>Phrynosomatinae</taxon>
        <taxon>Phrynosoma</taxon>
    </lineage>
</organism>
<proteinExistence type="inferred from homology"/>
<keyword evidence="9 11" id="KW-0648">Protein biosynthesis</keyword>
<keyword evidence="6 11" id="KW-0547">Nucleotide-binding</keyword>
<keyword evidence="11" id="KW-0479">Metal-binding</keyword>
<evidence type="ECO:0000256" key="7">
    <source>
        <dbReference type="ARBA" id="ARBA00022840"/>
    </source>
</evidence>
<evidence type="ECO:0000256" key="5">
    <source>
        <dbReference type="ARBA" id="ARBA00022598"/>
    </source>
</evidence>
<comment type="subunit">
    <text evidence="11">Monomer. Interacts with ANKRD16; the interaction is direct.</text>
</comment>
<dbReference type="InterPro" id="IPR018163">
    <property type="entry name" value="Thr/Ala-tRNA-synth_IIc_edit"/>
</dbReference>
<comment type="function">
    <text evidence="11">Catalyzes the attachment of alanine to tRNA(Ala) in a two-step reaction: alanine is first activated by ATP to form Ala-AMP and then transferred to the acceptor end of tRNA(Ala). Also edits incorrectly charged tRNA(Ala) via its editing domain.</text>
</comment>
<comment type="similarity">
    <text evidence="1">Belongs to the class-II aminoacyl-tRNA synthetase family. Alax-L subfamily.</text>
</comment>
<dbReference type="InterPro" id="IPR018164">
    <property type="entry name" value="Ala-tRNA-synth_IIc_N"/>
</dbReference>
<keyword evidence="10 11" id="KW-0030">Aminoacyl-tRNA synthetase</keyword>
<dbReference type="CDD" id="cd00673">
    <property type="entry name" value="AlaRS_core"/>
    <property type="match status" value="1"/>
</dbReference>
<evidence type="ECO:0000256" key="4">
    <source>
        <dbReference type="ARBA" id="ARBA00022555"/>
    </source>
</evidence>
<dbReference type="Gene3D" id="3.30.930.10">
    <property type="entry name" value="Bira Bifunctional Protein, Domain 2"/>
    <property type="match status" value="1"/>
</dbReference>
<dbReference type="EC" id="6.1.1.7" evidence="2"/>
<dbReference type="HAMAP" id="MF_00036_B">
    <property type="entry name" value="Ala_tRNA_synth_B"/>
    <property type="match status" value="1"/>
</dbReference>
<evidence type="ECO:0000256" key="10">
    <source>
        <dbReference type="ARBA" id="ARBA00023146"/>
    </source>
</evidence>
<dbReference type="PANTHER" id="PTHR11777">
    <property type="entry name" value="ALANYL-TRNA SYNTHETASE"/>
    <property type="match status" value="1"/>
</dbReference>
<name>A0ABQ7SZ94_PHRPL</name>
<dbReference type="Pfam" id="PF02272">
    <property type="entry name" value="DHHA1"/>
    <property type="match status" value="1"/>
</dbReference>
<comment type="cofactor">
    <cofactor evidence="11">
        <name>Zn(2+)</name>
        <dbReference type="ChEBI" id="CHEBI:29105"/>
    </cofactor>
    <text evidence="11">Binds 1 zinc ion per subunit.</text>
</comment>
<feature type="binding site" evidence="11">
    <location>
        <position position="755"/>
    </location>
    <ligand>
        <name>Zn(2+)</name>
        <dbReference type="ChEBI" id="CHEBI:29105"/>
    </ligand>
</feature>
<dbReference type="PRINTS" id="PR00980">
    <property type="entry name" value="TRNASYNTHALA"/>
</dbReference>
<evidence type="ECO:0000313" key="13">
    <source>
        <dbReference type="EMBL" id="KAH0622607.1"/>
    </source>
</evidence>
<dbReference type="SUPFAM" id="SSF50447">
    <property type="entry name" value="Translation proteins"/>
    <property type="match status" value="1"/>
</dbReference>
<dbReference type="Gene3D" id="3.10.310.40">
    <property type="match status" value="1"/>
</dbReference>
<evidence type="ECO:0000256" key="6">
    <source>
        <dbReference type="ARBA" id="ARBA00022741"/>
    </source>
</evidence>
<reference evidence="13 14" key="1">
    <citation type="journal article" date="2022" name="Gigascience">
        <title>A chromosome-level genome assembly and annotation of the desert horned lizard, Phrynosoma platyrhinos, provides insight into chromosomal rearrangements among reptiles.</title>
        <authorList>
            <person name="Koochekian N."/>
            <person name="Ascanio A."/>
            <person name="Farleigh K."/>
            <person name="Card D.C."/>
            <person name="Schield D.R."/>
            <person name="Castoe T.A."/>
            <person name="Jezkova T."/>
        </authorList>
    </citation>
    <scope>NUCLEOTIDE SEQUENCE [LARGE SCALE GENOMIC DNA]</scope>
    <source>
        <strain evidence="13">NK-2021</strain>
    </source>
</reference>
<keyword evidence="11" id="KW-0862">Zinc</keyword>
<dbReference type="SMART" id="SM00863">
    <property type="entry name" value="tRNA_SAD"/>
    <property type="match status" value="1"/>
</dbReference>
<dbReference type="InterPro" id="IPR003156">
    <property type="entry name" value="DHHA1_dom"/>
</dbReference>
<dbReference type="InterPro" id="IPR045864">
    <property type="entry name" value="aa-tRNA-synth_II/BPL/LPL"/>
</dbReference>
<keyword evidence="5 11" id="KW-0436">Ligase</keyword>
<dbReference type="InterPro" id="IPR018162">
    <property type="entry name" value="Ala-tRNA-ligase_IIc_anticod-bd"/>
</dbReference>
<feature type="binding site" evidence="11">
    <location>
        <position position="751"/>
    </location>
    <ligand>
        <name>Zn(2+)</name>
        <dbReference type="ChEBI" id="CHEBI:29105"/>
    </ligand>
</feature>
<dbReference type="InterPro" id="IPR002318">
    <property type="entry name" value="Ala-tRNA-lgiase_IIc"/>
</dbReference>
<dbReference type="InterPro" id="IPR018165">
    <property type="entry name" value="Ala-tRNA-synth_IIc_core"/>
</dbReference>
<keyword evidence="7 11" id="KW-0067">ATP-binding</keyword>
<dbReference type="PROSITE" id="PS50860">
    <property type="entry name" value="AA_TRNA_LIGASE_II_ALA"/>
    <property type="match status" value="1"/>
</dbReference>
<dbReference type="InterPro" id="IPR050058">
    <property type="entry name" value="Ala-tRNA_ligase"/>
</dbReference>
<comment type="catalytic activity">
    <reaction evidence="11">
        <text>tRNA(Ala) + L-alanine + ATP = L-alanyl-tRNA(Ala) + AMP + diphosphate</text>
        <dbReference type="Rhea" id="RHEA:12540"/>
        <dbReference type="Rhea" id="RHEA-COMP:9657"/>
        <dbReference type="Rhea" id="RHEA-COMP:9923"/>
        <dbReference type="ChEBI" id="CHEBI:30616"/>
        <dbReference type="ChEBI" id="CHEBI:33019"/>
        <dbReference type="ChEBI" id="CHEBI:57972"/>
        <dbReference type="ChEBI" id="CHEBI:78442"/>
        <dbReference type="ChEBI" id="CHEBI:78497"/>
        <dbReference type="ChEBI" id="CHEBI:456215"/>
        <dbReference type="EC" id="6.1.1.7"/>
    </reaction>
</comment>
<feature type="binding site" evidence="11">
    <location>
        <position position="634"/>
    </location>
    <ligand>
        <name>Zn(2+)</name>
        <dbReference type="ChEBI" id="CHEBI:29105"/>
    </ligand>
</feature>
<dbReference type="NCBIfam" id="TIGR00344">
    <property type="entry name" value="alaS"/>
    <property type="match status" value="1"/>
</dbReference>
<protein>
    <recommendedName>
        <fullName evidence="3">Alanine--tRNA ligase</fullName>
        <ecNumber evidence="2">6.1.1.7</ecNumber>
    </recommendedName>
</protein>
<evidence type="ECO:0000256" key="1">
    <source>
        <dbReference type="ARBA" id="ARBA00008429"/>
    </source>
</evidence>
<dbReference type="Gene3D" id="3.30.980.10">
    <property type="entry name" value="Threonyl-trna Synthetase, Chain A, domain 2"/>
    <property type="match status" value="1"/>
</dbReference>
<evidence type="ECO:0000256" key="9">
    <source>
        <dbReference type="ARBA" id="ARBA00022917"/>
    </source>
</evidence>
<evidence type="ECO:0000259" key="12">
    <source>
        <dbReference type="PROSITE" id="PS50860"/>
    </source>
</evidence>
<evidence type="ECO:0000256" key="11">
    <source>
        <dbReference type="HAMAP-Rule" id="MF_03133"/>
    </source>
</evidence>
<accession>A0ABQ7SZ94</accession>
<gene>
    <name evidence="11" type="primary">AARS</name>
    <name evidence="13" type="ORF">JD844_025040</name>
</gene>
<feature type="binding site" evidence="11">
    <location>
        <position position="638"/>
    </location>
    <ligand>
        <name>Zn(2+)</name>
        <dbReference type="ChEBI" id="CHEBI:29105"/>
    </ligand>
</feature>
<dbReference type="Gene3D" id="2.40.30.130">
    <property type="match status" value="1"/>
</dbReference>
<dbReference type="EMBL" id="JAIPUX010003289">
    <property type="protein sequence ID" value="KAH0622607.1"/>
    <property type="molecule type" value="Genomic_DNA"/>
</dbReference>
<feature type="domain" description="Alanyl-transfer RNA synthetases family profile" evidence="12">
    <location>
        <begin position="34"/>
        <end position="794"/>
    </location>
</feature>
<evidence type="ECO:0000256" key="8">
    <source>
        <dbReference type="ARBA" id="ARBA00022884"/>
    </source>
</evidence>
<evidence type="ECO:0000313" key="14">
    <source>
        <dbReference type="Proteomes" id="UP000826234"/>
    </source>
</evidence>
<keyword evidence="4 11" id="KW-0820">tRNA-binding</keyword>
<dbReference type="Pfam" id="PF07973">
    <property type="entry name" value="tRNA_SAD"/>
    <property type="match status" value="1"/>
</dbReference>
<keyword evidence="8 11" id="KW-0694">RNA-binding</keyword>
<dbReference type="Pfam" id="PF01411">
    <property type="entry name" value="tRNA-synt_2c"/>
    <property type="match status" value="1"/>
</dbReference>
<dbReference type="PANTHER" id="PTHR11777:SF8">
    <property type="entry name" value="ALANINE--TRNA LIGASE, MITOCHONDRIAL"/>
    <property type="match status" value="1"/>
</dbReference>
<comment type="caution">
    <text evidence="13">The sequence shown here is derived from an EMBL/GenBank/DDBJ whole genome shotgun (WGS) entry which is preliminary data.</text>
</comment>
<keyword evidence="14" id="KW-1185">Reference proteome</keyword>
<evidence type="ECO:0000256" key="2">
    <source>
        <dbReference type="ARBA" id="ARBA00013168"/>
    </source>
</evidence>
<dbReference type="InterPro" id="IPR009000">
    <property type="entry name" value="Transl_B-barrel_sf"/>
</dbReference>
<dbReference type="SUPFAM" id="SSF55186">
    <property type="entry name" value="ThrRS/AlaRS common domain"/>
    <property type="match status" value="1"/>
</dbReference>
<dbReference type="SUPFAM" id="SSF101353">
    <property type="entry name" value="Putative anticodon-binding domain of alanyl-tRNA synthetase (AlaRS)"/>
    <property type="match status" value="1"/>
</dbReference>
<dbReference type="Proteomes" id="UP000826234">
    <property type="component" value="Unassembled WGS sequence"/>
</dbReference>
<dbReference type="SUPFAM" id="SSF55681">
    <property type="entry name" value="Class II aaRS and biotin synthetases"/>
    <property type="match status" value="1"/>
</dbReference>
<sequence length="987" mass="109043">MAAAGVKGAMGRFLRSSPAWYCSSCQKCRAPASLSSTQVRQTFVQFFQEKYGHQVVASSLVRPRGDPGLLFVNAGMNQFKPIFLGTADPRSELARYRRVVNSQKCVRAGGKHNDLEDVGRDVYHHTFFEMLGNWSFGDYFKEEACKMAWELLTEIYEIPKDRLYVTYFGGDATLGLCADEETKEIWLSLGLSPSHVLPFEMKDNFWEMGDTGPCGPCTEIHYDHIGDGRNAAALVNQGNPNVVEIWNLVFMQYSREADGQLRHLPQHHVDTGMGLERLMTVMQNKHSNYDTDLFTPILDAIHKGCGGPSYQGLVGESDADGVNMAYRVVADHVRTLSICIADGVYPGMSGAELVLRHILRRAVRFCSEVLHAPPGFLASLVPVVVEILGDAYPELRRDTDKVMNIINENEAAFLSSLLRGRRVINRALQQMDHSKIFPVEIAWSLYSNLGFPLDLIALMLEEKGAQLDKTALDHLAQEDAKRKAESQQEQSARMLLDMHSLSQLRQDGVPSTDDSFKFAYEIESDGRYVFRPCKSTVLMLYQDGSLQKEVSGGGQRCGVLLDKTSFYAEQGGQTSDQGYMVYGGQQDTLFPVLSVQVSAGYVVHEVIVSESLKAGDQVQLFVDQAHRMACMVNHTATHLLNFALRQVLGESTEQRGSHVTADYLRFDVSTQVPVKTQHLQEVENVIQEVIKKNEIVYTEEVPLKLTNDVQGLRKLDEVYPDVVRVVSVGVPVKSALAQESKDAMHTSVELCCGTHLLRTGAVQDFTITSERQLVKGISHIIALTGEKAKQAREAGQSFAKEVDSLAIRVKLGGPTIDEARRLSKEVGYLTVTVDNTAMPQWQKRELQTTLKALQRTANTAIRKLETKLAAEKAHKLLAKYSNEAIIIDTIPLESPAILMKVVNQLCEKIPGASVMLLSPQASGQVFCACQVSKNSLPTFSAADWALAVCTQMGGKSGGSGVVAKGMGSTNDLQRVLTTALEYAKNKL</sequence>
<comment type="domain">
    <text evidence="11">Consists of three domains; the N-terminal catalytic domain, the editing domain and the C-terminal C-Ala domain. The editing domain removes incorrectly charged amino acids, while the C-Ala domain, along with tRNA(Ala), serves as a bridge to cooperatively bring together the editing and aminoacylation centers thus stimulating deacylation of misacylated tRNAs.</text>
</comment>
<evidence type="ECO:0000256" key="3">
    <source>
        <dbReference type="ARBA" id="ARBA00017959"/>
    </source>
</evidence>
<dbReference type="InterPro" id="IPR012947">
    <property type="entry name" value="tRNA_SAD"/>
</dbReference>